<evidence type="ECO:0000256" key="6">
    <source>
        <dbReference type="ARBA" id="ARBA00023274"/>
    </source>
</evidence>
<dbReference type="EMBL" id="JAEHOD010000012">
    <property type="protein sequence ID" value="KAG2450173.1"/>
    <property type="molecule type" value="Genomic_DNA"/>
</dbReference>
<dbReference type="AlphaFoldDB" id="A0A836B801"/>
<accession>A0A836B801</accession>
<dbReference type="PANTHER" id="PTHR12810:SF0">
    <property type="entry name" value="SMALL RIBOSOMAL SUBUNIT PROTEIN MS29"/>
    <property type="match status" value="1"/>
</dbReference>
<keyword evidence="3" id="KW-0809">Transit peptide</keyword>
<feature type="region of interest" description="Disordered" evidence="8">
    <location>
        <begin position="226"/>
        <end position="282"/>
    </location>
</feature>
<feature type="region of interest" description="Disordered" evidence="8">
    <location>
        <begin position="321"/>
        <end position="345"/>
    </location>
</feature>
<dbReference type="GO" id="GO:0003735">
    <property type="term" value="F:structural constituent of ribosome"/>
    <property type="evidence" value="ECO:0007669"/>
    <property type="project" value="TreeGrafter"/>
</dbReference>
<evidence type="ECO:0000256" key="3">
    <source>
        <dbReference type="ARBA" id="ARBA00022946"/>
    </source>
</evidence>
<feature type="region of interest" description="Disordered" evidence="8">
    <location>
        <begin position="45"/>
        <end position="66"/>
    </location>
</feature>
<evidence type="ECO:0000256" key="5">
    <source>
        <dbReference type="ARBA" id="ARBA00023128"/>
    </source>
</evidence>
<comment type="similarity">
    <text evidence="2">Belongs to the mitochondrion-specific ribosomal protein mS29 family.</text>
</comment>
<evidence type="ECO:0000256" key="4">
    <source>
        <dbReference type="ARBA" id="ARBA00022980"/>
    </source>
</evidence>
<comment type="subcellular location">
    <subcellularLocation>
        <location evidence="1">Mitochondrion</location>
    </subcellularLocation>
</comment>
<organism evidence="9 10">
    <name type="scientific">Chlamydomonas schloesseri</name>
    <dbReference type="NCBI Taxonomy" id="2026947"/>
    <lineage>
        <taxon>Eukaryota</taxon>
        <taxon>Viridiplantae</taxon>
        <taxon>Chlorophyta</taxon>
        <taxon>core chlorophytes</taxon>
        <taxon>Chlorophyceae</taxon>
        <taxon>CS clade</taxon>
        <taxon>Chlamydomonadales</taxon>
        <taxon>Chlamydomonadaceae</taxon>
        <taxon>Chlamydomonas</taxon>
    </lineage>
</organism>
<evidence type="ECO:0000313" key="10">
    <source>
        <dbReference type="Proteomes" id="UP000613740"/>
    </source>
</evidence>
<evidence type="ECO:0000256" key="7">
    <source>
        <dbReference type="ARBA" id="ARBA00035140"/>
    </source>
</evidence>
<dbReference type="GO" id="GO:0005763">
    <property type="term" value="C:mitochondrial small ribosomal subunit"/>
    <property type="evidence" value="ECO:0007669"/>
    <property type="project" value="TreeGrafter"/>
</dbReference>
<dbReference type="SUPFAM" id="SSF52540">
    <property type="entry name" value="P-loop containing nucleoside triphosphate hydrolases"/>
    <property type="match status" value="1"/>
</dbReference>
<keyword evidence="4" id="KW-0689">Ribosomal protein</keyword>
<dbReference type="OrthoDB" id="274828at2759"/>
<comment type="caution">
    <text evidence="9">The sequence shown here is derived from an EMBL/GenBank/DDBJ whole genome shotgun (WGS) entry which is preliminary data.</text>
</comment>
<evidence type="ECO:0000256" key="2">
    <source>
        <dbReference type="ARBA" id="ARBA00009863"/>
    </source>
</evidence>
<name>A0A836B801_9CHLO</name>
<evidence type="ECO:0000313" key="9">
    <source>
        <dbReference type="EMBL" id="KAG2450173.1"/>
    </source>
</evidence>
<feature type="compositionally biased region" description="Polar residues" evidence="8">
    <location>
        <begin position="49"/>
        <end position="58"/>
    </location>
</feature>
<dbReference type="InterPro" id="IPR027417">
    <property type="entry name" value="P-loop_NTPase"/>
</dbReference>
<gene>
    <name evidence="9" type="ORF">HYH02_000275</name>
</gene>
<evidence type="ECO:0000256" key="1">
    <source>
        <dbReference type="ARBA" id="ARBA00004173"/>
    </source>
</evidence>
<keyword evidence="6" id="KW-0687">Ribonucleoprotein</keyword>
<dbReference type="InterPro" id="IPR019368">
    <property type="entry name" value="Ribosomal_mS29"/>
</dbReference>
<feature type="compositionally biased region" description="Low complexity" evidence="8">
    <location>
        <begin position="226"/>
        <end position="281"/>
    </location>
</feature>
<keyword evidence="5" id="KW-0496">Mitochondrion</keyword>
<dbReference type="PANTHER" id="PTHR12810">
    <property type="entry name" value="MITOCHONDRIAL 28S RIBOSOMAL PROTEIN S29"/>
    <property type="match status" value="1"/>
</dbReference>
<proteinExistence type="inferred from homology"/>
<feature type="compositionally biased region" description="Pro residues" evidence="8">
    <location>
        <begin position="333"/>
        <end position="345"/>
    </location>
</feature>
<keyword evidence="10" id="KW-1185">Reference proteome</keyword>
<protein>
    <recommendedName>
        <fullName evidence="7">Small ribosomal subunit protein mS29</fullName>
    </recommendedName>
</protein>
<sequence length="496" mass="50543">MAGVSALFLATGASRARGLTRGLPRCLLGIHAAPRAEFSNAALSEPWATPSTSGQDQPRLTPAAGPAVGSYRTLNLDLLPEAARASAGSFYAPRDAGHERRGGCKALQQEVEATGTPAILQRPVMAALNDAVAAGRHPRLLLTGPPGCGKSMALLGLVEWARQQGWLVVYVPSCLALVRGGYFAPRGRGAAGGWDTLTSAQQLLKGVMDAHGPLLQGLPVLPVPGRAAKRQPQQQQQQQQQPEAVQVQGEAAAGGAAEEASSSGRGSGSSSRSGSSNGSSGRTLHDVVLRGLSSDDNAQLAVDCALQLIRQLQLLGSSSAAPAAPAAPVGGSGPPPQAPPQPPPRVLFALDDYNYLYGPTDYGVQPPYASPLQGRRRVLGAHELVLARGLRLLESEPEAAVDAAAGAGAGAVVVAATTATPALPAPRSLALEAPHTLVEVPGFDEAETAAALAHYAATGAAARAASSAEARRLFVLTGGNGRELRARAGVLGVRVG</sequence>
<dbReference type="Proteomes" id="UP000613740">
    <property type="component" value="Unassembled WGS sequence"/>
</dbReference>
<dbReference type="Pfam" id="PF10236">
    <property type="entry name" value="DAP3"/>
    <property type="match status" value="1"/>
</dbReference>
<evidence type="ECO:0000256" key="8">
    <source>
        <dbReference type="SAM" id="MobiDB-lite"/>
    </source>
</evidence>
<reference evidence="9" key="1">
    <citation type="journal article" date="2020" name="bioRxiv">
        <title>Comparative genomics of Chlamydomonas.</title>
        <authorList>
            <person name="Craig R.J."/>
            <person name="Hasan A.R."/>
            <person name="Ness R.W."/>
            <person name="Keightley P.D."/>
        </authorList>
    </citation>
    <scope>NUCLEOTIDE SEQUENCE</scope>
    <source>
        <strain evidence="9">CCAP 11/173</strain>
    </source>
</reference>